<protein>
    <recommendedName>
        <fullName evidence="8">DEAD/DEAH box helicase domain-containing protein</fullName>
    </recommendedName>
</protein>
<feature type="region of interest" description="Disordered" evidence="5">
    <location>
        <begin position="1"/>
        <end position="26"/>
    </location>
</feature>
<dbReference type="GO" id="GO:0005524">
    <property type="term" value="F:ATP binding"/>
    <property type="evidence" value="ECO:0007669"/>
    <property type="project" value="UniProtKB-KW"/>
</dbReference>
<keyword evidence="3" id="KW-0347">Helicase</keyword>
<sequence length="518" mass="57145">MAKGDDAVAKKKNKVRRKKMRREGASVSARVASIIAAKKRRLSGKRRMCQGMCFSLPSLDDPFNDRGENVKAMNLDTEIKKPLISNNNIGGDHEKVEVQMNGKVGHGHRRKTQENVDCPSKFLMHSLNEIEKALRHEGTYTNDEDKPLFFSPWGVEFLKCYSTGKDILETSGSSCTIEQIAWVVSIAADIIVRKEKEGLSLPSPFFLFLVPSQEEAVKVRLVCKPLKALGIHTVSLHPGSSIDHQIHGLASCEPEFLVSTPERLLELVSMKAIDISGVSFLVVDGVESFFKGGCLDALKSIRQSISGSPRTVIFNNFFSSACVPALQNLLLGSICRLSTDQSIPSQSACIFQTINLCTSDEERLLKSVQVLNHACDSQLCSQPLKVLYVAGNDNNSFNLVKMLKISGYNVSTGSNRNISDDDNSQDTKIRRKPMVSVIDVEHISTTNLAFYETVILPNFIPSIDNYVQILTRMARHSINGNLHSFFTKEDAVIAGPLVGILEQCGQAVPEALRSLHLP</sequence>
<keyword evidence="4" id="KW-0067">ATP-binding</keyword>
<evidence type="ECO:0008006" key="8">
    <source>
        <dbReference type="Google" id="ProtNLM"/>
    </source>
</evidence>
<dbReference type="InterPro" id="IPR027417">
    <property type="entry name" value="P-loop_NTPase"/>
</dbReference>
<evidence type="ECO:0000256" key="3">
    <source>
        <dbReference type="ARBA" id="ARBA00022806"/>
    </source>
</evidence>
<dbReference type="PANTHER" id="PTHR47960">
    <property type="entry name" value="DEAD-BOX ATP-DEPENDENT RNA HELICASE 50"/>
    <property type="match status" value="1"/>
</dbReference>
<dbReference type="EMBL" id="CAWUPB010000850">
    <property type="protein sequence ID" value="CAK7325322.1"/>
    <property type="molecule type" value="Genomic_DNA"/>
</dbReference>
<dbReference type="Proteomes" id="UP001314170">
    <property type="component" value="Unassembled WGS sequence"/>
</dbReference>
<dbReference type="SUPFAM" id="SSF52540">
    <property type="entry name" value="P-loop containing nucleoside triphosphate hydrolases"/>
    <property type="match status" value="1"/>
</dbReference>
<evidence type="ECO:0000256" key="4">
    <source>
        <dbReference type="ARBA" id="ARBA00022840"/>
    </source>
</evidence>
<dbReference type="GO" id="GO:0016787">
    <property type="term" value="F:hydrolase activity"/>
    <property type="evidence" value="ECO:0007669"/>
    <property type="project" value="UniProtKB-KW"/>
</dbReference>
<name>A0AAV1QU72_9ROSI</name>
<accession>A0AAV1QU72</accession>
<gene>
    <name evidence="6" type="ORF">DCAF_LOCUS2996</name>
</gene>
<evidence type="ECO:0000256" key="2">
    <source>
        <dbReference type="ARBA" id="ARBA00022801"/>
    </source>
</evidence>
<evidence type="ECO:0000313" key="7">
    <source>
        <dbReference type="Proteomes" id="UP001314170"/>
    </source>
</evidence>
<dbReference type="Gene3D" id="3.40.50.300">
    <property type="entry name" value="P-loop containing nucleotide triphosphate hydrolases"/>
    <property type="match status" value="1"/>
</dbReference>
<organism evidence="6 7">
    <name type="scientific">Dovyalis caffra</name>
    <dbReference type="NCBI Taxonomy" id="77055"/>
    <lineage>
        <taxon>Eukaryota</taxon>
        <taxon>Viridiplantae</taxon>
        <taxon>Streptophyta</taxon>
        <taxon>Embryophyta</taxon>
        <taxon>Tracheophyta</taxon>
        <taxon>Spermatophyta</taxon>
        <taxon>Magnoliopsida</taxon>
        <taxon>eudicotyledons</taxon>
        <taxon>Gunneridae</taxon>
        <taxon>Pentapetalae</taxon>
        <taxon>rosids</taxon>
        <taxon>fabids</taxon>
        <taxon>Malpighiales</taxon>
        <taxon>Salicaceae</taxon>
        <taxon>Flacourtieae</taxon>
        <taxon>Dovyalis</taxon>
    </lineage>
</organism>
<reference evidence="6 7" key="1">
    <citation type="submission" date="2024-01" db="EMBL/GenBank/DDBJ databases">
        <authorList>
            <person name="Waweru B."/>
        </authorList>
    </citation>
    <scope>NUCLEOTIDE SEQUENCE [LARGE SCALE GENOMIC DNA]</scope>
</reference>
<dbReference type="GO" id="GO:0004386">
    <property type="term" value="F:helicase activity"/>
    <property type="evidence" value="ECO:0007669"/>
    <property type="project" value="UniProtKB-KW"/>
</dbReference>
<proteinExistence type="predicted"/>
<comment type="caution">
    <text evidence="6">The sequence shown here is derived from an EMBL/GenBank/DDBJ whole genome shotgun (WGS) entry which is preliminary data.</text>
</comment>
<keyword evidence="7" id="KW-1185">Reference proteome</keyword>
<feature type="compositionally biased region" description="Basic residues" evidence="5">
    <location>
        <begin position="10"/>
        <end position="21"/>
    </location>
</feature>
<evidence type="ECO:0000313" key="6">
    <source>
        <dbReference type="EMBL" id="CAK7325322.1"/>
    </source>
</evidence>
<keyword evidence="1" id="KW-0547">Nucleotide-binding</keyword>
<evidence type="ECO:0000256" key="5">
    <source>
        <dbReference type="SAM" id="MobiDB-lite"/>
    </source>
</evidence>
<dbReference type="AlphaFoldDB" id="A0AAV1QU72"/>
<keyword evidence="2" id="KW-0378">Hydrolase</keyword>
<evidence type="ECO:0000256" key="1">
    <source>
        <dbReference type="ARBA" id="ARBA00022741"/>
    </source>
</evidence>